<dbReference type="Proteomes" id="UP001144978">
    <property type="component" value="Unassembled WGS sequence"/>
</dbReference>
<name>A0ACC1MU35_9APHY</name>
<proteinExistence type="predicted"/>
<keyword evidence="2" id="KW-1185">Reference proteome</keyword>
<reference evidence="1" key="1">
    <citation type="submission" date="2022-08" db="EMBL/GenBank/DDBJ databases">
        <title>Genome Sequence of Pycnoporus sanguineus.</title>
        <authorList>
            <person name="Buettner E."/>
        </authorList>
    </citation>
    <scope>NUCLEOTIDE SEQUENCE</scope>
    <source>
        <strain evidence="1">CG-C14</strain>
    </source>
</reference>
<evidence type="ECO:0000313" key="2">
    <source>
        <dbReference type="Proteomes" id="UP001144978"/>
    </source>
</evidence>
<organism evidence="1 2">
    <name type="scientific">Trametes sanguinea</name>
    <dbReference type="NCBI Taxonomy" id="158606"/>
    <lineage>
        <taxon>Eukaryota</taxon>
        <taxon>Fungi</taxon>
        <taxon>Dikarya</taxon>
        <taxon>Basidiomycota</taxon>
        <taxon>Agaricomycotina</taxon>
        <taxon>Agaricomycetes</taxon>
        <taxon>Polyporales</taxon>
        <taxon>Polyporaceae</taxon>
        <taxon>Trametes</taxon>
    </lineage>
</organism>
<evidence type="ECO:0000313" key="1">
    <source>
        <dbReference type="EMBL" id="KAJ2970013.1"/>
    </source>
</evidence>
<sequence length="471" mass="52679">MSSHEQVCSICHVLKDLAAFPLRKKDSAGGRKGEPGAICAPCVDQRHASRQARKKRKAEAEAHDNGDGDKEDDTVAKDLGEISAEDCLKGVKELDSPMDVRARVDISGLVLPGVTDPRGKANCLAKALGEVLLVHWSYETVSERKRSGEKVYTFSCAQAEGREHKAKVPKADKKARDTRRMDRFPCHGWLHLTVGQQSNVIGLSLRHSVEHVAYVDITLPEKWKQFIREQAQRLTPGKIWQHILQEECDNDIPYGPNAVYYYWHTVCREEWRLADNPFASARKFVQERGEKHHIKMLEIEAEPGTEVLAFYVMDFIAAWGRNTQELAMDSTWNTNGGNFELFAAMADINGAGLPLAFLFIRTTPAAAAGAKQTILERFLHQLKALGVDPEFTLTDKDWSEINAMSATWPDAKHQLCFWHGLRAVKQRLCKTKETPAAYDAAAACREFSFIDPGFIPAAQRLAAGLEQVLCQ</sequence>
<dbReference type="EMBL" id="JANSHE010005638">
    <property type="protein sequence ID" value="KAJ2970013.1"/>
    <property type="molecule type" value="Genomic_DNA"/>
</dbReference>
<accession>A0ACC1MU35</accession>
<protein>
    <submittedName>
        <fullName evidence="1">Uncharacterized protein</fullName>
    </submittedName>
</protein>
<comment type="caution">
    <text evidence="1">The sequence shown here is derived from an EMBL/GenBank/DDBJ whole genome shotgun (WGS) entry which is preliminary data.</text>
</comment>
<gene>
    <name evidence="1" type="ORF">NUW54_g12830</name>
</gene>